<evidence type="ECO:0000256" key="1">
    <source>
        <dbReference type="SAM" id="MobiDB-lite"/>
    </source>
</evidence>
<keyword evidence="3" id="KW-1185">Reference proteome</keyword>
<dbReference type="EMBL" id="JARBHB010000007">
    <property type="protein sequence ID" value="KAJ8878723.1"/>
    <property type="molecule type" value="Genomic_DNA"/>
</dbReference>
<feature type="compositionally biased region" description="Polar residues" evidence="1">
    <location>
        <begin position="102"/>
        <end position="112"/>
    </location>
</feature>
<proteinExistence type="predicted"/>
<gene>
    <name evidence="2" type="ORF">PR048_019309</name>
</gene>
<evidence type="ECO:0000313" key="2">
    <source>
        <dbReference type="EMBL" id="KAJ8878723.1"/>
    </source>
</evidence>
<reference evidence="2 3" key="1">
    <citation type="submission" date="2023-02" db="EMBL/GenBank/DDBJ databases">
        <title>LHISI_Scaffold_Assembly.</title>
        <authorList>
            <person name="Stuart O.P."/>
            <person name="Cleave R."/>
            <person name="Magrath M.J.L."/>
            <person name="Mikheyev A.S."/>
        </authorList>
    </citation>
    <scope>NUCLEOTIDE SEQUENCE [LARGE SCALE GENOMIC DNA]</scope>
    <source>
        <strain evidence="2">Daus_M_001</strain>
        <tissue evidence="2">Leg muscle</tissue>
    </source>
</reference>
<sequence length="1272" mass="139400">MDSARHSGPVDRVIPSGAVVAQWLEYSQMRPQQLLVPQSEAKRRQPDRGHVCVYTYRLAALSRGQVFVLSTKRPVVIMPPHSGESRVLRTTGLEQRYEHSMGATTDLLTNTDCSKRTEGPPRRGRGANPRPLDYKSATLSLSYGGRAYQVRYHAKRVSEEIWSALTSEVLRADEAGDPEKARRPKESSVTITAYEVPVIRPGIEPGSSWWEVSVLIAQLPWLTLQWTLYGRTKFGRKSLGWETDERMMNGRMTDGRDGLLHRGRTVVDRAAVSRSRARRTAGTCSRAWPRRGPDVEEGGGGVGNSISPRLECGGLLSRPRKHHHGYEIELPSPLRGNFTGNIQTVNLKLHAATALTCCTSQVAVSFESRTRHWQEETDTRPNGFPLFTGVVVTVTMSEVDTVIVITSSLSNRTQRGVCSGPYTTHSVAAVVSLCGLRKFPSPDRKEHIAQRSGRPARPGATQTARQSDQQAAVPSVPKSRLLHSSVVPTSTGRNPHRPDILCEFKSRHSSGKAGNLRSGGKLPVKRLIVAVAERLDCSPPTKANRDQSPPRSLRIFASGNRTRRYRWYAGFVGDLPFSPPLHSGTAPFSPHFTHIGSQNLVVKSIPNLFTLFYFLLRLYNNICRSLCVCAISYIFPTASYYQASIFNGALGTQLRAAPGCSWLKDSLFGPPIHICISSKTHGSRGGLVVRLLVFHQGRPDSIPGGVAPGFSHAGIMPDDAACWRFFFPSGDLLLPPRPHPSEFRRCSILTLFRPHRISKPRLNSPLHSTTLVTNHKTEIREGVRLRPTMLAGTTLASQYPGDVCSIAFHEAGSQAVRSTHPDSAQVRVASGIDFISSYSAASGVDFTSNYSATYCIIFTSNYSAASGITFTSNYSATYCIIFTSNYSATYCIIFTSNYSATYCIIFTSNYSATYCIIFTSNYSATYCIIFTSNYSAASGITFTSNYSATPSVVFTSNCSAASIVDFTSNCSAASGRLPFKQQHHLRSQLHFQEPSLGKIFSLMPPPQGSQNLGWRVWQTVLWKGQCTGERLSLEHRGKGGMQLVRAISNSRVERSVVNKSTLRESPKFRIPRRWTGHRSFQPSSAIIVCRKILLCTLGYLVRLLGNSSSPAGATSAGVPCHNRGVSDLRIREGYFAYKAVCTRAAIDHGRASATCTLKAEPSWNAFTAHAVFLAGSLVTRYRSSTAATCELVDISQALTERFCGAAAAPRGHCPHRGWPGPVPKKRGIGEVMFNNSPGTVLKPGSTISLGDLVIQHPGGTENSASRMRVRHA</sequence>
<accession>A0ABQ9H3F9</accession>
<feature type="compositionally biased region" description="Polar residues" evidence="1">
    <location>
        <begin position="460"/>
        <end position="472"/>
    </location>
</feature>
<organism evidence="2 3">
    <name type="scientific">Dryococelus australis</name>
    <dbReference type="NCBI Taxonomy" id="614101"/>
    <lineage>
        <taxon>Eukaryota</taxon>
        <taxon>Metazoa</taxon>
        <taxon>Ecdysozoa</taxon>
        <taxon>Arthropoda</taxon>
        <taxon>Hexapoda</taxon>
        <taxon>Insecta</taxon>
        <taxon>Pterygota</taxon>
        <taxon>Neoptera</taxon>
        <taxon>Polyneoptera</taxon>
        <taxon>Phasmatodea</taxon>
        <taxon>Verophasmatodea</taxon>
        <taxon>Anareolatae</taxon>
        <taxon>Phasmatidae</taxon>
        <taxon>Eurycanthinae</taxon>
        <taxon>Dryococelus</taxon>
    </lineage>
</organism>
<name>A0ABQ9H3F9_9NEOP</name>
<feature type="region of interest" description="Disordered" evidence="1">
    <location>
        <begin position="442"/>
        <end position="499"/>
    </location>
</feature>
<protein>
    <submittedName>
        <fullName evidence="2">Uncharacterized protein</fullName>
    </submittedName>
</protein>
<comment type="caution">
    <text evidence="2">The sequence shown here is derived from an EMBL/GenBank/DDBJ whole genome shotgun (WGS) entry which is preliminary data.</text>
</comment>
<evidence type="ECO:0000313" key="3">
    <source>
        <dbReference type="Proteomes" id="UP001159363"/>
    </source>
</evidence>
<feature type="region of interest" description="Disordered" evidence="1">
    <location>
        <begin position="96"/>
        <end position="132"/>
    </location>
</feature>
<dbReference type="Proteomes" id="UP001159363">
    <property type="component" value="Chromosome 6"/>
</dbReference>
<feature type="region of interest" description="Disordered" evidence="1">
    <location>
        <begin position="281"/>
        <end position="305"/>
    </location>
</feature>